<dbReference type="GO" id="GO:0000506">
    <property type="term" value="C:glycosylphosphatidylinositol-N-acetylglucosaminyltransferase (GPI-GnT) complex"/>
    <property type="evidence" value="ECO:0007669"/>
    <property type="project" value="TreeGrafter"/>
</dbReference>
<dbReference type="PANTHER" id="PTHR12982">
    <property type="entry name" value="PHOSPHATIDYLINOSITOL GLYCAN, CLASS C"/>
    <property type="match status" value="1"/>
</dbReference>
<name>T1K650_TETUR</name>
<evidence type="ECO:0000313" key="10">
    <source>
        <dbReference type="Proteomes" id="UP000015104"/>
    </source>
</evidence>
<evidence type="ECO:0000256" key="5">
    <source>
        <dbReference type="ARBA" id="ARBA00022692"/>
    </source>
</evidence>
<dbReference type="STRING" id="32264.T1K650"/>
<dbReference type="HOGENOM" id="CLU_024002_2_0_1"/>
<dbReference type="InterPro" id="IPR009450">
    <property type="entry name" value="Plno_GlcNAc_GPI2"/>
</dbReference>
<evidence type="ECO:0000256" key="6">
    <source>
        <dbReference type="ARBA" id="ARBA00022989"/>
    </source>
</evidence>
<dbReference type="Proteomes" id="UP000015104">
    <property type="component" value="Unassembled WGS sequence"/>
</dbReference>
<reference evidence="10" key="1">
    <citation type="submission" date="2011-08" db="EMBL/GenBank/DDBJ databases">
        <authorList>
            <person name="Rombauts S."/>
        </authorList>
    </citation>
    <scope>NUCLEOTIDE SEQUENCE</scope>
    <source>
        <strain evidence="10">London</strain>
    </source>
</reference>
<dbReference type="EMBL" id="CAEY01001592">
    <property type="status" value="NOT_ANNOTATED_CDS"/>
    <property type="molecule type" value="Genomic_DNA"/>
</dbReference>
<feature type="transmembrane region" description="Helical" evidence="8">
    <location>
        <begin position="57"/>
        <end position="78"/>
    </location>
</feature>
<protein>
    <recommendedName>
        <fullName evidence="11">Phosphatidylinositol N-acetylglucosaminyltransferase</fullName>
    </recommendedName>
</protein>
<feature type="transmembrane region" description="Helical" evidence="8">
    <location>
        <begin position="148"/>
        <end position="167"/>
    </location>
</feature>
<feature type="transmembrane region" description="Helical" evidence="8">
    <location>
        <begin position="90"/>
        <end position="109"/>
    </location>
</feature>
<comment type="subcellular location">
    <subcellularLocation>
        <location evidence="1">Membrane</location>
        <topology evidence="1">Multi-pass membrane protein</topology>
    </subcellularLocation>
</comment>
<reference evidence="9" key="2">
    <citation type="submission" date="2015-06" db="UniProtKB">
        <authorList>
            <consortium name="EnsemblMetazoa"/>
        </authorList>
    </citation>
    <scope>IDENTIFICATION</scope>
</reference>
<proteinExistence type="inferred from homology"/>
<evidence type="ECO:0000256" key="4">
    <source>
        <dbReference type="ARBA" id="ARBA00022502"/>
    </source>
</evidence>
<dbReference type="EnsemblMetazoa" id="tetur05g08620.1">
    <property type="protein sequence ID" value="tetur05g08620.1"/>
    <property type="gene ID" value="tetur05g08620"/>
</dbReference>
<dbReference type="OrthoDB" id="196709at2759"/>
<feature type="transmembrane region" description="Helical" evidence="8">
    <location>
        <begin position="115"/>
        <end position="136"/>
    </location>
</feature>
<dbReference type="UniPathway" id="UPA00196"/>
<feature type="transmembrane region" description="Helical" evidence="8">
    <location>
        <begin position="196"/>
        <end position="214"/>
    </location>
</feature>
<dbReference type="GO" id="GO:0006506">
    <property type="term" value="P:GPI anchor biosynthetic process"/>
    <property type="evidence" value="ECO:0007669"/>
    <property type="project" value="UniProtKB-UniPathway"/>
</dbReference>
<sequence>MVIFSMILSKESNQGGETGWKKGLYEPQIYPDNYIPPTFLQDLRKNVNLQYYTLKEAIIHSGALTQEINCIIIFIQVFNLLQSDDKSSSYTCVYIGIITLLLYTTLILSSKSDDVIGELKTGIILIFSGFAVSPILKTLTETISTDTIYAMVTLMMIIHLIFFDYGVKVAIVSPSLSLNSAIFAGVCLASRLASSYQAFALLTFATDIFVLFTICRSKLRDIIPVWVNYFITCLLTFISLILLLKLSSPIFSIIYIILLIFVNLILPYNFWSLQSYKENIYGPWDEAVIKKDDLDN</sequence>
<dbReference type="AlphaFoldDB" id="T1K650"/>
<keyword evidence="4" id="KW-0337">GPI-anchor biosynthesis</keyword>
<keyword evidence="6 8" id="KW-1133">Transmembrane helix</keyword>
<evidence type="ECO:0008006" key="11">
    <source>
        <dbReference type="Google" id="ProtNLM"/>
    </source>
</evidence>
<accession>T1K650</accession>
<comment type="similarity">
    <text evidence="3">Belongs to the PIGC family.</text>
</comment>
<dbReference type="eggNOG" id="KOG3059">
    <property type="taxonomic scope" value="Eukaryota"/>
</dbReference>
<evidence type="ECO:0000256" key="3">
    <source>
        <dbReference type="ARBA" id="ARBA00008321"/>
    </source>
</evidence>
<comment type="pathway">
    <text evidence="2">Glycolipid biosynthesis; glycosylphosphatidylinositol-anchor biosynthesis.</text>
</comment>
<keyword evidence="10" id="KW-1185">Reference proteome</keyword>
<keyword evidence="5 8" id="KW-0812">Transmembrane</keyword>
<feature type="transmembrane region" description="Helical" evidence="8">
    <location>
        <begin position="250"/>
        <end position="271"/>
    </location>
</feature>
<evidence type="ECO:0000256" key="1">
    <source>
        <dbReference type="ARBA" id="ARBA00004141"/>
    </source>
</evidence>
<keyword evidence="7 8" id="KW-0472">Membrane</keyword>
<evidence type="ECO:0000313" key="9">
    <source>
        <dbReference type="EnsemblMetazoa" id="tetur05g08620.1"/>
    </source>
</evidence>
<evidence type="ECO:0000256" key="2">
    <source>
        <dbReference type="ARBA" id="ARBA00004687"/>
    </source>
</evidence>
<evidence type="ECO:0000256" key="7">
    <source>
        <dbReference type="ARBA" id="ARBA00023136"/>
    </source>
</evidence>
<dbReference type="PIRSF" id="PIRSF016104">
    <property type="entry name" value="GPI2"/>
    <property type="match status" value="1"/>
</dbReference>
<feature type="transmembrane region" description="Helical" evidence="8">
    <location>
        <begin position="226"/>
        <end position="244"/>
    </location>
</feature>
<dbReference type="Pfam" id="PF06432">
    <property type="entry name" value="GPI2"/>
    <property type="match status" value="1"/>
</dbReference>
<gene>
    <name evidence="9" type="primary">107360224</name>
</gene>
<dbReference type="PANTHER" id="PTHR12982:SF0">
    <property type="entry name" value="PHOSPHATIDYLINOSITOL N-ACETYLGLUCOSAMINYLTRANSFERASE SUBUNIT C"/>
    <property type="match status" value="1"/>
</dbReference>
<evidence type="ECO:0000256" key="8">
    <source>
        <dbReference type="SAM" id="Phobius"/>
    </source>
</evidence>
<organism evidence="9 10">
    <name type="scientific">Tetranychus urticae</name>
    <name type="common">Two-spotted spider mite</name>
    <dbReference type="NCBI Taxonomy" id="32264"/>
    <lineage>
        <taxon>Eukaryota</taxon>
        <taxon>Metazoa</taxon>
        <taxon>Ecdysozoa</taxon>
        <taxon>Arthropoda</taxon>
        <taxon>Chelicerata</taxon>
        <taxon>Arachnida</taxon>
        <taxon>Acari</taxon>
        <taxon>Acariformes</taxon>
        <taxon>Trombidiformes</taxon>
        <taxon>Prostigmata</taxon>
        <taxon>Eleutherengona</taxon>
        <taxon>Raphignathae</taxon>
        <taxon>Tetranychoidea</taxon>
        <taxon>Tetranychidae</taxon>
        <taxon>Tetranychus</taxon>
    </lineage>
</organism>